<dbReference type="Proteomes" id="UP001296873">
    <property type="component" value="Unassembled WGS sequence"/>
</dbReference>
<proteinExistence type="predicted"/>
<protein>
    <submittedName>
        <fullName evidence="1">Uncharacterized protein</fullName>
    </submittedName>
</protein>
<name>A0ABS1DAQ7_9PROT</name>
<comment type="caution">
    <text evidence="1">The sequence shown here is derived from an EMBL/GenBank/DDBJ whole genome shotgun (WGS) entry which is preliminary data.</text>
</comment>
<gene>
    <name evidence="1" type="ORF">CKO28_02930</name>
</gene>
<evidence type="ECO:0000313" key="1">
    <source>
        <dbReference type="EMBL" id="MBK1666997.1"/>
    </source>
</evidence>
<evidence type="ECO:0000313" key="2">
    <source>
        <dbReference type="Proteomes" id="UP001296873"/>
    </source>
</evidence>
<organism evidence="1 2">
    <name type="scientific">Rhodovibrio sodomensis</name>
    <dbReference type="NCBI Taxonomy" id="1088"/>
    <lineage>
        <taxon>Bacteria</taxon>
        <taxon>Pseudomonadati</taxon>
        <taxon>Pseudomonadota</taxon>
        <taxon>Alphaproteobacteria</taxon>
        <taxon>Rhodospirillales</taxon>
        <taxon>Rhodovibrionaceae</taxon>
        <taxon>Rhodovibrio</taxon>
    </lineage>
</organism>
<sequence length="208" mass="22169">MPHEALIDGEPVPRTIEPRRASAWLVRADGALSVTIGSLDLSADVVADLAAHQTNAREVSVQPISAGMFTLDSAPGQSEFMVFNDIRVNERGNYVAVSSDKRDVFDSGADAPTHAGGAIHNSGRPIDGPVSAWRIQWPDGRAWLMIYPTAEIDSETVRSFLISQHDQPFVLGRIDTGTLQIDPASPAPAGYKVLLAETEAAAGVPAMN</sequence>
<reference evidence="1 2" key="1">
    <citation type="journal article" date="2020" name="Microorganisms">
        <title>Osmotic Adaptation and Compatible Solute Biosynthesis of Phototrophic Bacteria as Revealed from Genome Analyses.</title>
        <authorList>
            <person name="Imhoff J.F."/>
            <person name="Rahn T."/>
            <person name="Kunzel S."/>
            <person name="Keller A."/>
            <person name="Neulinger S.C."/>
        </authorList>
    </citation>
    <scope>NUCLEOTIDE SEQUENCE [LARGE SCALE GENOMIC DNA]</scope>
    <source>
        <strain evidence="1 2">DSM 9895</strain>
    </source>
</reference>
<keyword evidence="2" id="KW-1185">Reference proteome</keyword>
<accession>A0ABS1DAQ7</accession>
<dbReference type="EMBL" id="NRRL01000003">
    <property type="protein sequence ID" value="MBK1666997.1"/>
    <property type="molecule type" value="Genomic_DNA"/>
</dbReference>
<dbReference type="RefSeq" id="WP_200339055.1">
    <property type="nucleotide sequence ID" value="NZ_NRRL01000003.1"/>
</dbReference>